<evidence type="ECO:0000256" key="3">
    <source>
        <dbReference type="ARBA" id="ARBA00008034"/>
    </source>
</evidence>
<evidence type="ECO:0000256" key="4">
    <source>
        <dbReference type="ARBA" id="ARBA00022448"/>
    </source>
</evidence>
<evidence type="ECO:0000256" key="13">
    <source>
        <dbReference type="RuleBase" id="RU003943"/>
    </source>
</evidence>
<feature type="transmembrane region" description="Helical" evidence="14">
    <location>
        <begin position="86"/>
        <end position="108"/>
    </location>
</feature>
<feature type="transmembrane region" description="Helical" evidence="14">
    <location>
        <begin position="33"/>
        <end position="52"/>
    </location>
</feature>
<keyword evidence="5" id="KW-1003">Cell membrane</keyword>
<protein>
    <recommendedName>
        <fullName evidence="12">High-affinity zinc uptake system membrane protein ZnuB</fullName>
    </recommendedName>
</protein>
<evidence type="ECO:0000313" key="15">
    <source>
        <dbReference type="EMBL" id="MBD2857555.1"/>
    </source>
</evidence>
<keyword evidence="9 14" id="KW-1133">Transmembrane helix</keyword>
<feature type="transmembrane region" description="Helical" evidence="14">
    <location>
        <begin position="242"/>
        <end position="260"/>
    </location>
</feature>
<evidence type="ECO:0000256" key="7">
    <source>
        <dbReference type="ARBA" id="ARBA00022833"/>
    </source>
</evidence>
<dbReference type="GO" id="GO:0043190">
    <property type="term" value="C:ATP-binding cassette (ABC) transporter complex"/>
    <property type="evidence" value="ECO:0007669"/>
    <property type="project" value="InterPro"/>
</dbReference>
<dbReference type="Pfam" id="PF00950">
    <property type="entry name" value="ABC-3"/>
    <property type="match status" value="1"/>
</dbReference>
<dbReference type="GO" id="GO:0055085">
    <property type="term" value="P:transmembrane transport"/>
    <property type="evidence" value="ECO:0007669"/>
    <property type="project" value="InterPro"/>
</dbReference>
<evidence type="ECO:0000256" key="8">
    <source>
        <dbReference type="ARBA" id="ARBA00022906"/>
    </source>
</evidence>
<evidence type="ECO:0000256" key="6">
    <source>
        <dbReference type="ARBA" id="ARBA00022692"/>
    </source>
</evidence>
<evidence type="ECO:0000256" key="9">
    <source>
        <dbReference type="ARBA" id="ARBA00022989"/>
    </source>
</evidence>
<evidence type="ECO:0000256" key="1">
    <source>
        <dbReference type="ARBA" id="ARBA00002313"/>
    </source>
</evidence>
<feature type="transmembrane region" description="Helical" evidence="14">
    <location>
        <begin position="58"/>
        <end position="74"/>
    </location>
</feature>
<evidence type="ECO:0000256" key="14">
    <source>
        <dbReference type="SAM" id="Phobius"/>
    </source>
</evidence>
<dbReference type="SUPFAM" id="SSF81345">
    <property type="entry name" value="ABC transporter involved in vitamin B12 uptake, BtuC"/>
    <property type="match status" value="1"/>
</dbReference>
<dbReference type="AlphaFoldDB" id="A0A927GUP2"/>
<dbReference type="PANTHER" id="PTHR30477">
    <property type="entry name" value="ABC-TRANSPORTER METAL-BINDING PROTEIN"/>
    <property type="match status" value="1"/>
</dbReference>
<dbReference type="GO" id="GO:0006829">
    <property type="term" value="P:zinc ion transport"/>
    <property type="evidence" value="ECO:0007669"/>
    <property type="project" value="UniProtKB-KW"/>
</dbReference>
<keyword evidence="11 14" id="KW-0472">Membrane</keyword>
<keyword evidence="16" id="KW-1185">Reference proteome</keyword>
<evidence type="ECO:0000256" key="10">
    <source>
        <dbReference type="ARBA" id="ARBA00023065"/>
    </source>
</evidence>
<keyword evidence="10" id="KW-0406">Ion transport</keyword>
<comment type="function">
    <text evidence="1">Involved in the high-affinity zinc uptake transport system.</text>
</comment>
<evidence type="ECO:0000256" key="11">
    <source>
        <dbReference type="ARBA" id="ARBA00023136"/>
    </source>
</evidence>
<reference evidence="15" key="1">
    <citation type="submission" date="2020-09" db="EMBL/GenBank/DDBJ databases">
        <authorList>
            <person name="Yoon J.-W."/>
        </authorList>
    </citation>
    <scope>NUCLEOTIDE SEQUENCE</scope>
    <source>
        <strain evidence="15">KMU-158</strain>
    </source>
</reference>
<sequence>MTDLLIYAALAGLLLALICGPLGSLVTWQGMAYFGDTLAHSALLGLALGLFLDTDLNIAVLFTSLLIAALLFLLQWRNPRQSLDSLLGILSHSSLALGLVVLSLLSNAQFDLSAFLFGDLLSVNQQDLYLLLGIVVVMITLLIRFWGDLVSMTAHAELAAVEGLPVKRLRLLMMLMIAGTVAVAMKIVGVLLITAMLIIPASTAGRLARNPEQSAFIAIALGWAAVLGGLTVAWYADTPAGPSVVLSAAGFYALSFVFTASRRAV</sequence>
<dbReference type="Gene3D" id="1.10.3470.10">
    <property type="entry name" value="ABC transporter involved in vitamin B12 uptake, BtuC"/>
    <property type="match status" value="1"/>
</dbReference>
<evidence type="ECO:0000256" key="5">
    <source>
        <dbReference type="ARBA" id="ARBA00022475"/>
    </source>
</evidence>
<name>A0A927GUP2_9GAMM</name>
<accession>A0A927GUP2</accession>
<dbReference type="EMBL" id="JACXLD010000001">
    <property type="protein sequence ID" value="MBD2857555.1"/>
    <property type="molecule type" value="Genomic_DNA"/>
</dbReference>
<feature type="transmembrane region" description="Helical" evidence="14">
    <location>
        <begin position="128"/>
        <end position="147"/>
    </location>
</feature>
<dbReference type="InterPro" id="IPR001626">
    <property type="entry name" value="ABC_TroCD"/>
</dbReference>
<keyword evidence="7" id="KW-0862">Zinc</keyword>
<comment type="subcellular location">
    <subcellularLocation>
        <location evidence="2 13">Cell membrane</location>
        <topology evidence="2 13">Multi-pass membrane protein</topology>
    </subcellularLocation>
</comment>
<keyword evidence="6 13" id="KW-0812">Transmembrane</keyword>
<keyword evidence="8" id="KW-0864">Zinc transport</keyword>
<organism evidence="15 16">
    <name type="scientific">Spongiibacter pelagi</name>
    <dbReference type="NCBI Taxonomy" id="2760804"/>
    <lineage>
        <taxon>Bacteria</taxon>
        <taxon>Pseudomonadati</taxon>
        <taxon>Pseudomonadota</taxon>
        <taxon>Gammaproteobacteria</taxon>
        <taxon>Cellvibrionales</taxon>
        <taxon>Spongiibacteraceae</taxon>
        <taxon>Spongiibacter</taxon>
    </lineage>
</organism>
<keyword evidence="4 13" id="KW-0813">Transport</keyword>
<dbReference type="InterPro" id="IPR037294">
    <property type="entry name" value="ABC_BtuC-like"/>
</dbReference>
<evidence type="ECO:0000256" key="2">
    <source>
        <dbReference type="ARBA" id="ARBA00004651"/>
    </source>
</evidence>
<dbReference type="RefSeq" id="WP_190761790.1">
    <property type="nucleotide sequence ID" value="NZ_JACXLD010000001.1"/>
</dbReference>
<evidence type="ECO:0000256" key="12">
    <source>
        <dbReference type="ARBA" id="ARBA00040080"/>
    </source>
</evidence>
<evidence type="ECO:0000313" key="16">
    <source>
        <dbReference type="Proteomes" id="UP000610558"/>
    </source>
</evidence>
<comment type="caution">
    <text evidence="15">The sequence shown here is derived from an EMBL/GenBank/DDBJ whole genome shotgun (WGS) entry which is preliminary data.</text>
</comment>
<proteinExistence type="inferred from homology"/>
<feature type="transmembrane region" description="Helical" evidence="14">
    <location>
        <begin position="6"/>
        <end position="26"/>
    </location>
</feature>
<dbReference type="GO" id="GO:0010043">
    <property type="term" value="P:response to zinc ion"/>
    <property type="evidence" value="ECO:0007669"/>
    <property type="project" value="TreeGrafter"/>
</dbReference>
<feature type="transmembrane region" description="Helical" evidence="14">
    <location>
        <begin position="215"/>
        <end position="236"/>
    </location>
</feature>
<comment type="similarity">
    <text evidence="3 13">Belongs to the ABC-3 integral membrane protein family.</text>
</comment>
<dbReference type="PANTHER" id="PTHR30477:SF23">
    <property type="entry name" value="HIGH-AFFINITY ZINC UPTAKE SYSTEM MEMBRANE PROTEIN ZNUB"/>
    <property type="match status" value="1"/>
</dbReference>
<dbReference type="Proteomes" id="UP000610558">
    <property type="component" value="Unassembled WGS sequence"/>
</dbReference>
<gene>
    <name evidence="15" type="ORF">IB286_00950</name>
</gene>